<dbReference type="Gene3D" id="3.40.50.200">
    <property type="entry name" value="Peptidase S8/S53 domain"/>
    <property type="match status" value="1"/>
</dbReference>
<dbReference type="InterPro" id="IPR050131">
    <property type="entry name" value="Peptidase_S8_subtilisin-like"/>
</dbReference>
<dbReference type="PROSITE" id="PS00138">
    <property type="entry name" value="SUBTILASE_SER"/>
    <property type="match status" value="1"/>
</dbReference>
<dbReference type="InterPro" id="IPR015500">
    <property type="entry name" value="Peptidase_S8_subtilisin-rel"/>
</dbReference>
<evidence type="ECO:0000256" key="8">
    <source>
        <dbReference type="SAM" id="SignalP"/>
    </source>
</evidence>
<dbReference type="AlphaFoldDB" id="A0A7W0HSJ9"/>
<dbReference type="PANTHER" id="PTHR43806:SF11">
    <property type="entry name" value="CEREVISIN-RELATED"/>
    <property type="match status" value="1"/>
</dbReference>
<dbReference type="GO" id="GO:0004252">
    <property type="term" value="F:serine-type endopeptidase activity"/>
    <property type="evidence" value="ECO:0007669"/>
    <property type="project" value="UniProtKB-UniRule"/>
</dbReference>
<feature type="active site" description="Charge relay system" evidence="5">
    <location>
        <position position="132"/>
    </location>
</feature>
<accession>A0A7W0HSJ9</accession>
<evidence type="ECO:0000256" key="2">
    <source>
        <dbReference type="ARBA" id="ARBA00022670"/>
    </source>
</evidence>
<feature type="domain" description="Peptidase S8/S53" evidence="9">
    <location>
        <begin position="123"/>
        <end position="378"/>
    </location>
</feature>
<feature type="active site" description="Charge relay system" evidence="5">
    <location>
        <position position="353"/>
    </location>
</feature>
<sequence length="579" mass="59073">MRLRLLLAALLAGLTLPAVPALASPADPKIEEGLGSGEVRVIVELSDPSATSEVAAASPAEVLLQQAVAQPFLVVEGDGSELAELAADPRVTRIRRDRAFPPSALSTLPVIGADKAHAAGFTGQGQAIAVLDTGIDRDHPAFTGRITGEACFSATDGGAESLCPNGQASMIGEGAADVETAACDGGICDHGSHVAGIAAAVAPGASIVPVQVFSRHSSPDVCGDQPPCVMAYESSLLQALDYVNGLQLGVAAVNLSLGGELFTGPCDDEVFKPKIDTLLARGTATVVAAGNETFDGVAFPGCVSSAVTVGATDNSSELASFSNRGPLVDLLAPGVEVESAVPDDLTAVYSGTSMATPHVAGALAVLKARSPSADTNSLVEALKQYGLPVAYTMEGGGSHTTPRLDVNAAITGVAPTPQPSGPTPEPGPEPEPEPEPEPSETDEPSETTDPTPVPLPTITVTVTVTVTPSPVIAAPVCARGTSTTRLTSSQWANEIHRARGTMSDATLTCYLRLVQKSSKVFPELTKASTLGTAYRVLKAGKTARQRTDRALLTGWLNWANGSGSTGTLTSAEKARLKAN</sequence>
<feature type="active site" description="Charge relay system" evidence="5">
    <location>
        <position position="190"/>
    </location>
</feature>
<comment type="caution">
    <text evidence="10">The sequence shown here is derived from an EMBL/GenBank/DDBJ whole genome shotgun (WGS) entry which is preliminary data.</text>
</comment>
<organism evidence="10 11">
    <name type="scientific">Nonomuraea soli</name>
    <dbReference type="NCBI Taxonomy" id="1032476"/>
    <lineage>
        <taxon>Bacteria</taxon>
        <taxon>Bacillati</taxon>
        <taxon>Actinomycetota</taxon>
        <taxon>Actinomycetes</taxon>
        <taxon>Streptosporangiales</taxon>
        <taxon>Streptosporangiaceae</taxon>
        <taxon>Nonomuraea</taxon>
    </lineage>
</organism>
<dbReference type="Proteomes" id="UP000530928">
    <property type="component" value="Unassembled WGS sequence"/>
</dbReference>
<dbReference type="InterPro" id="IPR023828">
    <property type="entry name" value="Peptidase_S8_Ser-AS"/>
</dbReference>
<dbReference type="PRINTS" id="PR00723">
    <property type="entry name" value="SUBTILISIN"/>
</dbReference>
<evidence type="ECO:0000256" key="7">
    <source>
        <dbReference type="SAM" id="MobiDB-lite"/>
    </source>
</evidence>
<dbReference type="PANTHER" id="PTHR43806">
    <property type="entry name" value="PEPTIDASE S8"/>
    <property type="match status" value="1"/>
</dbReference>
<evidence type="ECO:0000256" key="3">
    <source>
        <dbReference type="ARBA" id="ARBA00022801"/>
    </source>
</evidence>
<dbReference type="InterPro" id="IPR000209">
    <property type="entry name" value="Peptidase_S8/S53_dom"/>
</dbReference>
<evidence type="ECO:0000259" key="9">
    <source>
        <dbReference type="Pfam" id="PF00082"/>
    </source>
</evidence>
<feature type="compositionally biased region" description="Pro residues" evidence="7">
    <location>
        <begin position="416"/>
        <end position="427"/>
    </location>
</feature>
<feature type="signal peptide" evidence="8">
    <location>
        <begin position="1"/>
        <end position="23"/>
    </location>
</feature>
<dbReference type="InterPro" id="IPR022398">
    <property type="entry name" value="Peptidase_S8_His-AS"/>
</dbReference>
<keyword evidence="11" id="KW-1185">Reference proteome</keyword>
<keyword evidence="3 5" id="KW-0378">Hydrolase</keyword>
<name>A0A7W0HSJ9_9ACTN</name>
<feature type="region of interest" description="Disordered" evidence="7">
    <location>
        <begin position="411"/>
        <end position="456"/>
    </location>
</feature>
<gene>
    <name evidence="10" type="ORF">HNR30_005519</name>
</gene>
<evidence type="ECO:0000256" key="5">
    <source>
        <dbReference type="PROSITE-ProRule" id="PRU01240"/>
    </source>
</evidence>
<dbReference type="PROSITE" id="PS51892">
    <property type="entry name" value="SUBTILASE"/>
    <property type="match status" value="1"/>
</dbReference>
<dbReference type="InterPro" id="IPR023827">
    <property type="entry name" value="Peptidase_S8_Asp-AS"/>
</dbReference>
<protein>
    <submittedName>
        <fullName evidence="10">Subtilisin family serine protease</fullName>
    </submittedName>
</protein>
<reference evidence="10 11" key="1">
    <citation type="submission" date="2020-07" db="EMBL/GenBank/DDBJ databases">
        <title>Genomic Encyclopedia of Type Strains, Phase IV (KMG-IV): sequencing the most valuable type-strain genomes for metagenomic binning, comparative biology and taxonomic classification.</title>
        <authorList>
            <person name="Goeker M."/>
        </authorList>
    </citation>
    <scope>NUCLEOTIDE SEQUENCE [LARGE SCALE GENOMIC DNA]</scope>
    <source>
        <strain evidence="10 11">DSM 45533</strain>
    </source>
</reference>
<dbReference type="InterPro" id="IPR036852">
    <property type="entry name" value="Peptidase_S8/S53_dom_sf"/>
</dbReference>
<proteinExistence type="inferred from homology"/>
<keyword evidence="4 5" id="KW-0720">Serine protease</keyword>
<evidence type="ECO:0000256" key="4">
    <source>
        <dbReference type="ARBA" id="ARBA00022825"/>
    </source>
</evidence>
<dbReference type="PROSITE" id="PS00137">
    <property type="entry name" value="SUBTILASE_HIS"/>
    <property type="match status" value="1"/>
</dbReference>
<dbReference type="RefSeq" id="WP_181612880.1">
    <property type="nucleotide sequence ID" value="NZ_BAABAM010000005.1"/>
</dbReference>
<evidence type="ECO:0000313" key="10">
    <source>
        <dbReference type="EMBL" id="MBA2894158.1"/>
    </source>
</evidence>
<comment type="similarity">
    <text evidence="1 5 6">Belongs to the peptidase S8 family.</text>
</comment>
<dbReference type="PROSITE" id="PS00136">
    <property type="entry name" value="SUBTILASE_ASP"/>
    <property type="match status" value="1"/>
</dbReference>
<dbReference type="SUPFAM" id="SSF52743">
    <property type="entry name" value="Subtilisin-like"/>
    <property type="match status" value="1"/>
</dbReference>
<dbReference type="GO" id="GO:0006508">
    <property type="term" value="P:proteolysis"/>
    <property type="evidence" value="ECO:0007669"/>
    <property type="project" value="UniProtKB-KW"/>
</dbReference>
<feature type="compositionally biased region" description="Acidic residues" evidence="7">
    <location>
        <begin position="428"/>
        <end position="446"/>
    </location>
</feature>
<evidence type="ECO:0000313" key="11">
    <source>
        <dbReference type="Proteomes" id="UP000530928"/>
    </source>
</evidence>
<dbReference type="EMBL" id="JACDUR010000005">
    <property type="protein sequence ID" value="MBA2894158.1"/>
    <property type="molecule type" value="Genomic_DNA"/>
</dbReference>
<dbReference type="Pfam" id="PF00082">
    <property type="entry name" value="Peptidase_S8"/>
    <property type="match status" value="1"/>
</dbReference>
<keyword evidence="8" id="KW-0732">Signal</keyword>
<evidence type="ECO:0000256" key="6">
    <source>
        <dbReference type="RuleBase" id="RU003355"/>
    </source>
</evidence>
<evidence type="ECO:0000256" key="1">
    <source>
        <dbReference type="ARBA" id="ARBA00011073"/>
    </source>
</evidence>
<keyword evidence="2 5" id="KW-0645">Protease</keyword>
<feature type="chain" id="PRO_5031354553" evidence="8">
    <location>
        <begin position="24"/>
        <end position="579"/>
    </location>
</feature>